<dbReference type="InterPro" id="IPR000182">
    <property type="entry name" value="GNAT_dom"/>
</dbReference>
<feature type="region of interest" description="Disordered" evidence="1">
    <location>
        <begin position="76"/>
        <end position="97"/>
    </location>
</feature>
<dbReference type="InterPro" id="IPR016181">
    <property type="entry name" value="Acyl_CoA_acyltransferase"/>
</dbReference>
<evidence type="ECO:0000313" key="4">
    <source>
        <dbReference type="Proteomes" id="UP001301769"/>
    </source>
</evidence>
<feature type="domain" description="N-acetyltransferase" evidence="2">
    <location>
        <begin position="55"/>
        <end position="203"/>
    </location>
</feature>
<evidence type="ECO:0000256" key="1">
    <source>
        <dbReference type="SAM" id="MobiDB-lite"/>
    </source>
</evidence>
<proteinExistence type="predicted"/>
<reference evidence="3" key="1">
    <citation type="journal article" date="2023" name="Mol. Phylogenet. Evol.">
        <title>Genome-scale phylogeny and comparative genomics of the fungal order Sordariales.</title>
        <authorList>
            <person name="Hensen N."/>
            <person name="Bonometti L."/>
            <person name="Westerberg I."/>
            <person name="Brannstrom I.O."/>
            <person name="Guillou S."/>
            <person name="Cros-Aarteil S."/>
            <person name="Calhoun S."/>
            <person name="Haridas S."/>
            <person name="Kuo A."/>
            <person name="Mondo S."/>
            <person name="Pangilinan J."/>
            <person name="Riley R."/>
            <person name="LaButti K."/>
            <person name="Andreopoulos B."/>
            <person name="Lipzen A."/>
            <person name="Chen C."/>
            <person name="Yan M."/>
            <person name="Daum C."/>
            <person name="Ng V."/>
            <person name="Clum A."/>
            <person name="Steindorff A."/>
            <person name="Ohm R.A."/>
            <person name="Martin F."/>
            <person name="Silar P."/>
            <person name="Natvig D.O."/>
            <person name="Lalanne C."/>
            <person name="Gautier V."/>
            <person name="Ament-Velasquez S.L."/>
            <person name="Kruys A."/>
            <person name="Hutchinson M.I."/>
            <person name="Powell A.J."/>
            <person name="Barry K."/>
            <person name="Miller A.N."/>
            <person name="Grigoriev I.V."/>
            <person name="Debuchy R."/>
            <person name="Gladieux P."/>
            <person name="Hiltunen Thoren M."/>
            <person name="Johannesson H."/>
        </authorList>
    </citation>
    <scope>NUCLEOTIDE SEQUENCE</scope>
    <source>
        <strain evidence="3">PSN293</strain>
    </source>
</reference>
<dbReference type="Gene3D" id="3.40.630.30">
    <property type="match status" value="1"/>
</dbReference>
<dbReference type="PROSITE" id="PS51186">
    <property type="entry name" value="GNAT"/>
    <property type="match status" value="1"/>
</dbReference>
<dbReference type="PANTHER" id="PTHR42791">
    <property type="entry name" value="GNAT FAMILY ACETYLTRANSFERASE"/>
    <property type="match status" value="1"/>
</dbReference>
<dbReference type="Pfam" id="PF00583">
    <property type="entry name" value="Acetyltransf_1"/>
    <property type="match status" value="1"/>
</dbReference>
<evidence type="ECO:0000313" key="3">
    <source>
        <dbReference type="EMBL" id="KAK4210997.1"/>
    </source>
</evidence>
<reference evidence="3" key="2">
    <citation type="submission" date="2023-05" db="EMBL/GenBank/DDBJ databases">
        <authorList>
            <consortium name="Lawrence Berkeley National Laboratory"/>
            <person name="Steindorff A."/>
            <person name="Hensen N."/>
            <person name="Bonometti L."/>
            <person name="Westerberg I."/>
            <person name="Brannstrom I.O."/>
            <person name="Guillou S."/>
            <person name="Cros-Aarteil S."/>
            <person name="Calhoun S."/>
            <person name="Haridas S."/>
            <person name="Kuo A."/>
            <person name="Mondo S."/>
            <person name="Pangilinan J."/>
            <person name="Riley R."/>
            <person name="Labutti K."/>
            <person name="Andreopoulos B."/>
            <person name="Lipzen A."/>
            <person name="Chen C."/>
            <person name="Yanf M."/>
            <person name="Daum C."/>
            <person name="Ng V."/>
            <person name="Clum A."/>
            <person name="Ohm R."/>
            <person name="Martin F."/>
            <person name="Silar P."/>
            <person name="Natvig D."/>
            <person name="Lalanne C."/>
            <person name="Gautier V."/>
            <person name="Ament-Velasquez S.L."/>
            <person name="Kruys A."/>
            <person name="Hutchinson M.I."/>
            <person name="Powell A.J."/>
            <person name="Barry K."/>
            <person name="Miller A.N."/>
            <person name="Grigoriev I.V."/>
            <person name="Debuchy R."/>
            <person name="Gladieux P."/>
            <person name="Thoren M.H."/>
            <person name="Johannesson H."/>
        </authorList>
    </citation>
    <scope>NUCLEOTIDE SEQUENCE</scope>
    <source>
        <strain evidence="3">PSN293</strain>
    </source>
</reference>
<dbReference type="AlphaFoldDB" id="A0AAN7B5P4"/>
<accession>A0AAN7B5P4</accession>
<dbReference type="CDD" id="cd04301">
    <property type="entry name" value="NAT_SF"/>
    <property type="match status" value="1"/>
</dbReference>
<keyword evidence="4" id="KW-1185">Reference proteome</keyword>
<protein>
    <submittedName>
        <fullName evidence="3">GNAT family acetyltransferase</fullName>
    </submittedName>
</protein>
<dbReference type="Proteomes" id="UP001301769">
    <property type="component" value="Unassembled WGS sequence"/>
</dbReference>
<name>A0AAN7B5P4_9PEZI</name>
<dbReference type="InterPro" id="IPR052523">
    <property type="entry name" value="Trichothecene_AcTrans"/>
</dbReference>
<organism evidence="3 4">
    <name type="scientific">Rhypophila decipiens</name>
    <dbReference type="NCBI Taxonomy" id="261697"/>
    <lineage>
        <taxon>Eukaryota</taxon>
        <taxon>Fungi</taxon>
        <taxon>Dikarya</taxon>
        <taxon>Ascomycota</taxon>
        <taxon>Pezizomycotina</taxon>
        <taxon>Sordariomycetes</taxon>
        <taxon>Sordariomycetidae</taxon>
        <taxon>Sordariales</taxon>
        <taxon>Naviculisporaceae</taxon>
        <taxon>Rhypophila</taxon>
    </lineage>
</organism>
<sequence>MGVLTRSAFSYSSRVFFPLDDSLPNPEEQEQLLRKDEEKWREVRIARRWQDGCPVFLAEDTETGRVVGVAQWKPPKGDGRWKREGTGLEDMDTEPPASMDVKKYDEVMAGVGVDEGRALKKVGLEEENCWYLMTIATTPDQKRRGIGKMLMQWGLDQAKADKRNVFLTATDEGKFLYEKVGFKLLDEFEAAGKTHYAMMLFNQGDE</sequence>
<dbReference type="SUPFAM" id="SSF55729">
    <property type="entry name" value="Acyl-CoA N-acyltransferases (Nat)"/>
    <property type="match status" value="1"/>
</dbReference>
<evidence type="ECO:0000259" key="2">
    <source>
        <dbReference type="PROSITE" id="PS51186"/>
    </source>
</evidence>
<dbReference type="GO" id="GO:0016747">
    <property type="term" value="F:acyltransferase activity, transferring groups other than amino-acyl groups"/>
    <property type="evidence" value="ECO:0007669"/>
    <property type="project" value="InterPro"/>
</dbReference>
<dbReference type="EMBL" id="MU858160">
    <property type="protein sequence ID" value="KAK4210997.1"/>
    <property type="molecule type" value="Genomic_DNA"/>
</dbReference>
<gene>
    <name evidence="3" type="ORF">QBC37DRAFT_291310</name>
</gene>
<dbReference type="PANTHER" id="PTHR42791:SF2">
    <property type="entry name" value="N-ACETYLTRANSFERASE DOMAIN-CONTAINING PROTEIN"/>
    <property type="match status" value="1"/>
</dbReference>
<feature type="compositionally biased region" description="Basic and acidic residues" evidence="1">
    <location>
        <begin position="76"/>
        <end position="86"/>
    </location>
</feature>
<comment type="caution">
    <text evidence="3">The sequence shown here is derived from an EMBL/GenBank/DDBJ whole genome shotgun (WGS) entry which is preliminary data.</text>
</comment>